<dbReference type="Gene3D" id="1.10.510.10">
    <property type="entry name" value="Transferase(Phosphotransferase) domain 1"/>
    <property type="match status" value="1"/>
</dbReference>
<evidence type="ECO:0000256" key="1">
    <source>
        <dbReference type="ARBA" id="ARBA00012513"/>
    </source>
</evidence>
<gene>
    <name evidence="6" type="ORF">Q9L58_010399</name>
</gene>
<evidence type="ECO:0000256" key="3">
    <source>
        <dbReference type="ARBA" id="ARBA00048679"/>
    </source>
</evidence>
<dbReference type="EC" id="2.7.11.1" evidence="1"/>
<feature type="domain" description="Fungal-type protein kinase" evidence="5">
    <location>
        <begin position="28"/>
        <end position="387"/>
    </location>
</feature>
<comment type="catalytic activity">
    <reaction evidence="3">
        <text>L-seryl-[protein] + ATP = O-phospho-L-seryl-[protein] + ADP + H(+)</text>
        <dbReference type="Rhea" id="RHEA:17989"/>
        <dbReference type="Rhea" id="RHEA-COMP:9863"/>
        <dbReference type="Rhea" id="RHEA-COMP:11604"/>
        <dbReference type="ChEBI" id="CHEBI:15378"/>
        <dbReference type="ChEBI" id="CHEBI:29999"/>
        <dbReference type="ChEBI" id="CHEBI:30616"/>
        <dbReference type="ChEBI" id="CHEBI:83421"/>
        <dbReference type="ChEBI" id="CHEBI:456216"/>
        <dbReference type="EC" id="2.7.11.1"/>
    </reaction>
</comment>
<dbReference type="PROSITE" id="PS00109">
    <property type="entry name" value="PROTEIN_KINASE_TYR"/>
    <property type="match status" value="1"/>
</dbReference>
<evidence type="ECO:0000256" key="2">
    <source>
        <dbReference type="ARBA" id="ARBA00047899"/>
    </source>
</evidence>
<dbReference type="PANTHER" id="PTHR38248">
    <property type="entry name" value="FUNK1 6"/>
    <property type="match status" value="1"/>
</dbReference>
<comment type="catalytic activity">
    <reaction evidence="2">
        <text>L-threonyl-[protein] + ATP = O-phospho-L-threonyl-[protein] + ADP + H(+)</text>
        <dbReference type="Rhea" id="RHEA:46608"/>
        <dbReference type="Rhea" id="RHEA-COMP:11060"/>
        <dbReference type="Rhea" id="RHEA-COMP:11605"/>
        <dbReference type="ChEBI" id="CHEBI:15378"/>
        <dbReference type="ChEBI" id="CHEBI:30013"/>
        <dbReference type="ChEBI" id="CHEBI:30616"/>
        <dbReference type="ChEBI" id="CHEBI:61977"/>
        <dbReference type="ChEBI" id="CHEBI:456216"/>
        <dbReference type="EC" id="2.7.11.1"/>
    </reaction>
</comment>
<name>A0ABR3G4M8_9PEZI</name>
<evidence type="ECO:0000313" key="7">
    <source>
        <dbReference type="Proteomes" id="UP001447188"/>
    </source>
</evidence>
<evidence type="ECO:0000256" key="4">
    <source>
        <dbReference type="SAM" id="MobiDB-lite"/>
    </source>
</evidence>
<organism evidence="6 7">
    <name type="scientific">Discina gigas</name>
    <dbReference type="NCBI Taxonomy" id="1032678"/>
    <lineage>
        <taxon>Eukaryota</taxon>
        <taxon>Fungi</taxon>
        <taxon>Dikarya</taxon>
        <taxon>Ascomycota</taxon>
        <taxon>Pezizomycotina</taxon>
        <taxon>Pezizomycetes</taxon>
        <taxon>Pezizales</taxon>
        <taxon>Discinaceae</taxon>
        <taxon>Discina</taxon>
    </lineage>
</organism>
<accession>A0ABR3G4M8</accession>
<dbReference type="EMBL" id="JBBBZM010000393">
    <property type="protein sequence ID" value="KAL0630751.1"/>
    <property type="molecule type" value="Genomic_DNA"/>
</dbReference>
<proteinExistence type="predicted"/>
<keyword evidence="7" id="KW-1185">Reference proteome</keyword>
<dbReference type="PANTHER" id="PTHR38248:SF2">
    <property type="entry name" value="FUNK1 11"/>
    <property type="match status" value="1"/>
</dbReference>
<reference evidence="6 7" key="1">
    <citation type="submission" date="2024-02" db="EMBL/GenBank/DDBJ databases">
        <title>Discinaceae phylogenomics.</title>
        <authorList>
            <person name="Dirks A.C."/>
            <person name="James T.Y."/>
        </authorList>
    </citation>
    <scope>NUCLEOTIDE SEQUENCE [LARGE SCALE GENOMIC DNA]</scope>
    <source>
        <strain evidence="6 7">ACD0624</strain>
    </source>
</reference>
<dbReference type="Pfam" id="PF17667">
    <property type="entry name" value="Pkinase_fungal"/>
    <property type="match status" value="1"/>
</dbReference>
<protein>
    <recommendedName>
        <fullName evidence="1">non-specific serine/threonine protein kinase</fullName>
        <ecNumber evidence="1">2.7.11.1</ecNumber>
    </recommendedName>
</protein>
<sequence>MNCGLGYFTAVEGSGVINTASISIRKHSYAIMTPEELGFDTTLEFDSYSFRMQCEDGKDRVFQIRSEVFFHRKAIASRGTTCWSVVERGNKAQYILKDSWRSVNHGSEITLLRKAMERGVQGIAEIIAFEEVQFDGKLDDVRGNIMKGLRVGKPMRLKLLPASLDVTESTDSTLSEAAPPTPENSPHPPDRVSPVGSASLSRTRSGAVPRVSSSGSLNRQGPALFDSPNPPRVSSQKRKSSSIHEPRPKGFQNTPQPPLPPPEFDRVHTRILMRQGRELTTFSGTSELLWGFHDAIQGHRSLVESDILHRDISIDNIMLSDPADRSDGKRGFIIDLDLAVQISSTQPSSAPHRTGIMEFNAIGVLRGERHTFRHDLESFFYVFLWICVTDPRSEWRWTPLAQWSTGGVLGVADVKEKHMRRGVYAGYEVVEGWFAEWAVELRGVAEQWREALFRLKPNGALTLETPEDRSGMYDEILGALKAAAVKMGGGCTRRGVDRVIGFF</sequence>
<feature type="region of interest" description="Disordered" evidence="4">
    <location>
        <begin position="168"/>
        <end position="264"/>
    </location>
</feature>
<dbReference type="InterPro" id="IPR011009">
    <property type="entry name" value="Kinase-like_dom_sf"/>
</dbReference>
<comment type="caution">
    <text evidence="6">The sequence shown here is derived from an EMBL/GenBank/DDBJ whole genome shotgun (WGS) entry which is preliminary data.</text>
</comment>
<dbReference type="Proteomes" id="UP001447188">
    <property type="component" value="Unassembled WGS sequence"/>
</dbReference>
<evidence type="ECO:0000259" key="5">
    <source>
        <dbReference type="Pfam" id="PF17667"/>
    </source>
</evidence>
<dbReference type="InterPro" id="IPR040976">
    <property type="entry name" value="Pkinase_fungal"/>
</dbReference>
<evidence type="ECO:0000313" key="6">
    <source>
        <dbReference type="EMBL" id="KAL0630751.1"/>
    </source>
</evidence>
<dbReference type="SUPFAM" id="SSF56112">
    <property type="entry name" value="Protein kinase-like (PK-like)"/>
    <property type="match status" value="1"/>
</dbReference>
<dbReference type="InterPro" id="IPR008266">
    <property type="entry name" value="Tyr_kinase_AS"/>
</dbReference>